<comment type="caution">
    <text evidence="2">The sequence shown here is derived from an EMBL/GenBank/DDBJ whole genome shotgun (WGS) entry which is preliminary data.</text>
</comment>
<feature type="transmembrane region" description="Helical" evidence="1">
    <location>
        <begin position="122"/>
        <end position="141"/>
    </location>
</feature>
<dbReference type="AlphaFoldDB" id="A0AA46H1P1"/>
<dbReference type="Proteomes" id="UP000254118">
    <property type="component" value="Unassembled WGS sequence"/>
</dbReference>
<dbReference type="EMBL" id="UFYA01000001">
    <property type="protein sequence ID" value="STD15911.1"/>
    <property type="molecule type" value="Genomic_DNA"/>
</dbReference>
<feature type="transmembrane region" description="Helical" evidence="1">
    <location>
        <begin position="12"/>
        <end position="31"/>
    </location>
</feature>
<gene>
    <name evidence="2" type="ORF">NCTC7915_02444</name>
</gene>
<dbReference type="InterPro" id="IPR021517">
    <property type="entry name" value="DUF3180"/>
</dbReference>
<protein>
    <submittedName>
        <fullName evidence="2">Protein of uncharacterized function (DUF3180)</fullName>
    </submittedName>
</protein>
<keyword evidence="1" id="KW-1133">Transmembrane helix</keyword>
<reference evidence="2 3" key="1">
    <citation type="submission" date="2018-06" db="EMBL/GenBank/DDBJ databases">
        <authorList>
            <consortium name="Pathogen Informatics"/>
            <person name="Doyle S."/>
        </authorList>
    </citation>
    <scope>NUCLEOTIDE SEQUENCE [LARGE SCALE GENOMIC DNA]</scope>
    <source>
        <strain evidence="2 3">NCTC7915</strain>
    </source>
</reference>
<keyword evidence="1" id="KW-0472">Membrane</keyword>
<feature type="transmembrane region" description="Helical" evidence="1">
    <location>
        <begin position="83"/>
        <end position="102"/>
    </location>
</feature>
<sequence length="163" mass="16532">MTGDRYGVRWRLLLVVALVAGVCSFGFLSWWQTASGPLLTPSWGAAVVLLVVALSEVVVGVWLRRVVRGKSSRGLDVLVANRVLLGGQAAALTGAAVAGWFVSRVVVVASDLDAGSVRAGAWAAVAVAVSGVALACGGMFVQRCGRVDPPDGEDGVAAGGEGS</sequence>
<feature type="transmembrane region" description="Helical" evidence="1">
    <location>
        <begin position="43"/>
        <end position="63"/>
    </location>
</feature>
<evidence type="ECO:0000256" key="1">
    <source>
        <dbReference type="SAM" id="Phobius"/>
    </source>
</evidence>
<evidence type="ECO:0000313" key="2">
    <source>
        <dbReference type="EMBL" id="STD15911.1"/>
    </source>
</evidence>
<dbReference type="Pfam" id="PF11377">
    <property type="entry name" value="DUF3180"/>
    <property type="match status" value="1"/>
</dbReference>
<keyword evidence="1" id="KW-0812">Transmembrane</keyword>
<dbReference type="RefSeq" id="WP_181816138.1">
    <property type="nucleotide sequence ID" value="NZ_UFYA01000001.1"/>
</dbReference>
<proteinExistence type="predicted"/>
<organism evidence="2 3">
    <name type="scientific">Dermatophilus congolensis</name>
    <dbReference type="NCBI Taxonomy" id="1863"/>
    <lineage>
        <taxon>Bacteria</taxon>
        <taxon>Bacillati</taxon>
        <taxon>Actinomycetota</taxon>
        <taxon>Actinomycetes</taxon>
        <taxon>Micrococcales</taxon>
        <taxon>Dermatophilaceae</taxon>
        <taxon>Dermatophilus</taxon>
    </lineage>
</organism>
<name>A0AA46H1P1_9MICO</name>
<accession>A0AA46H1P1</accession>
<evidence type="ECO:0000313" key="3">
    <source>
        <dbReference type="Proteomes" id="UP000254118"/>
    </source>
</evidence>